<dbReference type="SUPFAM" id="SSF47384">
    <property type="entry name" value="Homodimeric domain of signal transducing histidine kinase"/>
    <property type="match status" value="1"/>
</dbReference>
<dbReference type="eggNOG" id="COG5000">
    <property type="taxonomic scope" value="Bacteria"/>
</dbReference>
<dbReference type="InterPro" id="IPR005467">
    <property type="entry name" value="His_kinase_dom"/>
</dbReference>
<dbReference type="SMART" id="SM00387">
    <property type="entry name" value="HATPase_c"/>
    <property type="match status" value="1"/>
</dbReference>
<evidence type="ECO:0000256" key="2">
    <source>
        <dbReference type="ARBA" id="ARBA00004651"/>
    </source>
</evidence>
<dbReference type="InterPro" id="IPR035965">
    <property type="entry name" value="PAS-like_dom_sf"/>
</dbReference>
<feature type="transmembrane region" description="Helical" evidence="15">
    <location>
        <begin position="73"/>
        <end position="93"/>
    </location>
</feature>
<feature type="domain" description="HAMP" evidence="17">
    <location>
        <begin position="299"/>
        <end position="351"/>
    </location>
</feature>
<comment type="caution">
    <text evidence="18">The sequence shown here is derived from an EMBL/GenBank/DDBJ whole genome shotgun (WGS) entry which is preliminary data.</text>
</comment>
<dbReference type="InterPro" id="IPR003594">
    <property type="entry name" value="HATPase_dom"/>
</dbReference>
<proteinExistence type="predicted"/>
<dbReference type="InterPro" id="IPR017232">
    <property type="entry name" value="NtrY"/>
</dbReference>
<dbReference type="InterPro" id="IPR045671">
    <property type="entry name" value="NtrY-like_N"/>
</dbReference>
<evidence type="ECO:0000256" key="8">
    <source>
        <dbReference type="ARBA" id="ARBA00022741"/>
    </source>
</evidence>
<accession>A0A011QD86</accession>
<evidence type="ECO:0000256" key="12">
    <source>
        <dbReference type="ARBA" id="ARBA00023012"/>
    </source>
</evidence>
<comment type="subcellular location">
    <subcellularLocation>
        <location evidence="2">Cell membrane</location>
        <topology evidence="2">Multi-pass membrane protein</topology>
    </subcellularLocation>
</comment>
<dbReference type="STRING" id="1454004.AW11_02689"/>
<evidence type="ECO:0000256" key="4">
    <source>
        <dbReference type="ARBA" id="ARBA00022475"/>
    </source>
</evidence>
<keyword evidence="13 15" id="KW-0472">Membrane</keyword>
<evidence type="ECO:0000256" key="15">
    <source>
        <dbReference type="SAM" id="Phobius"/>
    </source>
</evidence>
<sequence length="717" mass="78130">MKFLIVAAASFGAILLFLLASASANTALFASNYAWLLGLNVIVALSLLALIAWQLRLLWGEHRAKVFGSRLKLRLMLMFGLMAVLPGVLIYAVSVQFVTKSIETWFDVRVEKALEAGLNLGRSALDSLLEDLAAKAQTMALELGERSETQRRLDLNRLREQYGLQSAALFATSGELLATATGDLATLLPKQPTGEELRRVRKERRVALLESDGEKDLSLRVLVAVTPPGLGAETRILQLTDPVPAALAVNADSVQTVYADYQELSLGREGLTRIYAMTLTLTVLLALFTAIALAFVLARRLSAPLSILAEGTQAVTAGDYTPRKEVHSSDELGVLTRSFKQMTRQLDEARRDNERQRAELEAARAYLESILANLSAGVLVFDARFVLRTVNEGALTILADDFSELLGAAAGDWPRQRRLGEAILDAFAEHANNEWQEQIELDAAGSLPQILLLRGTKLPGESLGGYVVVFDDVTRLIAAQRSAAWGEVARRLAHEIKNPLTPIQLSAERLQMKLADRLSGADADMLERSTQTIIRQVEAMKRMVNDFSDYARLPAPELAALDLNALISEVLGLYETSRAAIKLKLAAGLPPVCGDATQLRQVIHNLLRNAEDAQEMVDSPRITISTRLLGNMAEMVVADRGPGFPPEVIARVLEPYVTTKARGTGLGLAIVKKIVDEHQGRIKVNNREAVGAVVSITLPLAALPTSERRSHNLSSEA</sequence>
<evidence type="ECO:0000256" key="7">
    <source>
        <dbReference type="ARBA" id="ARBA00022692"/>
    </source>
</evidence>
<keyword evidence="8" id="KW-0547">Nucleotide-binding</keyword>
<feature type="transmembrane region" description="Helical" evidence="15">
    <location>
        <begin position="34"/>
        <end position="53"/>
    </location>
</feature>
<name>A0A011QD86_ACCRE</name>
<evidence type="ECO:0000256" key="6">
    <source>
        <dbReference type="ARBA" id="ARBA00022679"/>
    </source>
</evidence>
<dbReference type="SUPFAM" id="SSF55874">
    <property type="entry name" value="ATPase domain of HSP90 chaperone/DNA topoisomerase II/histidine kinase"/>
    <property type="match status" value="1"/>
</dbReference>
<dbReference type="PANTHER" id="PTHR43065">
    <property type="entry name" value="SENSOR HISTIDINE KINASE"/>
    <property type="match status" value="1"/>
</dbReference>
<evidence type="ECO:0000256" key="11">
    <source>
        <dbReference type="ARBA" id="ARBA00022989"/>
    </source>
</evidence>
<evidence type="ECO:0000313" key="18">
    <source>
        <dbReference type="EMBL" id="EXI87262.1"/>
    </source>
</evidence>
<dbReference type="SUPFAM" id="SSF55785">
    <property type="entry name" value="PYP-like sensor domain (PAS domain)"/>
    <property type="match status" value="1"/>
</dbReference>
<evidence type="ECO:0000256" key="10">
    <source>
        <dbReference type="ARBA" id="ARBA00022840"/>
    </source>
</evidence>
<dbReference type="EMBL" id="JEMY01000036">
    <property type="protein sequence ID" value="EXI87262.1"/>
    <property type="molecule type" value="Genomic_DNA"/>
</dbReference>
<dbReference type="GO" id="GO:0000155">
    <property type="term" value="F:phosphorelay sensor kinase activity"/>
    <property type="evidence" value="ECO:0007669"/>
    <property type="project" value="InterPro"/>
</dbReference>
<keyword evidence="11 15" id="KW-1133">Transmembrane helix</keyword>
<feature type="coiled-coil region" evidence="14">
    <location>
        <begin position="339"/>
        <end position="366"/>
    </location>
</feature>
<keyword evidence="6 18" id="KW-0808">Transferase</keyword>
<organism evidence="18 19">
    <name type="scientific">Accumulibacter regalis</name>
    <dbReference type="NCBI Taxonomy" id="522306"/>
    <lineage>
        <taxon>Bacteria</taxon>
        <taxon>Pseudomonadati</taxon>
        <taxon>Pseudomonadota</taxon>
        <taxon>Betaproteobacteria</taxon>
        <taxon>Candidatus Accumulibacter</taxon>
    </lineage>
</organism>
<keyword evidence="19" id="KW-1185">Reference proteome</keyword>
<dbReference type="PATRIC" id="fig|1454004.3.peg.2781"/>
<dbReference type="PIRSF" id="PIRSF037532">
    <property type="entry name" value="STHK_NtrY"/>
    <property type="match status" value="1"/>
</dbReference>
<evidence type="ECO:0000256" key="9">
    <source>
        <dbReference type="ARBA" id="ARBA00022777"/>
    </source>
</evidence>
<keyword evidence="10" id="KW-0067">ATP-binding</keyword>
<dbReference type="Pfam" id="PF00672">
    <property type="entry name" value="HAMP"/>
    <property type="match status" value="1"/>
</dbReference>
<dbReference type="FunFam" id="1.10.287.130:FF:000107">
    <property type="entry name" value="Sensor histidine kinase YycG"/>
    <property type="match status" value="1"/>
</dbReference>
<keyword evidence="12" id="KW-0902">Two-component regulatory system</keyword>
<dbReference type="AlphaFoldDB" id="A0A011QD86"/>
<dbReference type="Pfam" id="PF19312">
    <property type="entry name" value="NtrY_N"/>
    <property type="match status" value="1"/>
</dbReference>
<dbReference type="InterPro" id="IPR036890">
    <property type="entry name" value="HATPase_C_sf"/>
</dbReference>
<dbReference type="Gene3D" id="6.10.340.10">
    <property type="match status" value="1"/>
</dbReference>
<comment type="catalytic activity">
    <reaction evidence="1">
        <text>ATP + protein L-histidine = ADP + protein N-phospho-L-histidine.</text>
        <dbReference type="EC" id="2.7.13.3"/>
    </reaction>
</comment>
<evidence type="ECO:0000256" key="14">
    <source>
        <dbReference type="SAM" id="Coils"/>
    </source>
</evidence>
<dbReference type="InterPro" id="IPR003661">
    <property type="entry name" value="HisK_dim/P_dom"/>
</dbReference>
<evidence type="ECO:0000256" key="5">
    <source>
        <dbReference type="ARBA" id="ARBA00022553"/>
    </source>
</evidence>
<dbReference type="InterPro" id="IPR004358">
    <property type="entry name" value="Sig_transdc_His_kin-like_C"/>
</dbReference>
<keyword evidence="14" id="KW-0175">Coiled coil</keyword>
<keyword evidence="5" id="KW-0597">Phosphoprotein</keyword>
<dbReference type="Pfam" id="PF02518">
    <property type="entry name" value="HATPase_c"/>
    <property type="match status" value="1"/>
</dbReference>
<feature type="domain" description="Histidine kinase" evidence="16">
    <location>
        <begin position="491"/>
        <end position="702"/>
    </location>
</feature>
<dbReference type="SMART" id="SM00388">
    <property type="entry name" value="HisKA"/>
    <property type="match status" value="1"/>
</dbReference>
<dbReference type="Gene3D" id="3.30.450.20">
    <property type="entry name" value="PAS domain"/>
    <property type="match status" value="1"/>
</dbReference>
<evidence type="ECO:0000256" key="3">
    <source>
        <dbReference type="ARBA" id="ARBA00012438"/>
    </source>
</evidence>
<dbReference type="Pfam" id="PF00512">
    <property type="entry name" value="HisKA"/>
    <property type="match status" value="1"/>
</dbReference>
<dbReference type="GO" id="GO:0005886">
    <property type="term" value="C:plasma membrane"/>
    <property type="evidence" value="ECO:0007669"/>
    <property type="project" value="UniProtKB-SubCell"/>
</dbReference>
<dbReference type="PRINTS" id="PR00344">
    <property type="entry name" value="BCTRLSENSOR"/>
</dbReference>
<protein>
    <recommendedName>
        <fullName evidence="3">histidine kinase</fullName>
        <ecNumber evidence="3">2.7.13.3</ecNumber>
    </recommendedName>
</protein>
<keyword evidence="9 18" id="KW-0418">Kinase</keyword>
<dbReference type="SMART" id="SM00304">
    <property type="entry name" value="HAMP"/>
    <property type="match status" value="1"/>
</dbReference>
<gene>
    <name evidence="18" type="primary">walK</name>
    <name evidence="18" type="ORF">AW11_02689</name>
</gene>
<evidence type="ECO:0000259" key="16">
    <source>
        <dbReference type="PROSITE" id="PS50109"/>
    </source>
</evidence>
<dbReference type="Proteomes" id="UP000022141">
    <property type="component" value="Unassembled WGS sequence"/>
</dbReference>
<dbReference type="PROSITE" id="PS50109">
    <property type="entry name" value="HIS_KIN"/>
    <property type="match status" value="1"/>
</dbReference>
<dbReference type="Gene3D" id="1.10.287.130">
    <property type="match status" value="1"/>
</dbReference>
<keyword evidence="4" id="KW-1003">Cell membrane</keyword>
<feature type="transmembrane region" description="Helical" evidence="15">
    <location>
        <begin position="274"/>
        <end position="298"/>
    </location>
</feature>
<dbReference type="Gene3D" id="3.30.565.10">
    <property type="entry name" value="Histidine kinase-like ATPase, C-terminal domain"/>
    <property type="match status" value="1"/>
</dbReference>
<dbReference type="CDD" id="cd06225">
    <property type="entry name" value="HAMP"/>
    <property type="match status" value="1"/>
</dbReference>
<evidence type="ECO:0000256" key="1">
    <source>
        <dbReference type="ARBA" id="ARBA00000085"/>
    </source>
</evidence>
<reference evidence="18" key="1">
    <citation type="submission" date="2014-02" db="EMBL/GenBank/DDBJ databases">
        <title>Expanding our view of genomic diversity in Candidatus Accumulibacter clades.</title>
        <authorList>
            <person name="Skennerton C.T."/>
            <person name="Barr J.J."/>
            <person name="Slater F.R."/>
            <person name="Bond P.L."/>
            <person name="Tyson G.W."/>
        </authorList>
    </citation>
    <scope>NUCLEOTIDE SEQUENCE [LARGE SCALE GENOMIC DNA]</scope>
</reference>
<dbReference type="SUPFAM" id="SSF158472">
    <property type="entry name" value="HAMP domain-like"/>
    <property type="match status" value="1"/>
</dbReference>
<evidence type="ECO:0000259" key="17">
    <source>
        <dbReference type="PROSITE" id="PS50885"/>
    </source>
</evidence>
<evidence type="ECO:0000256" key="13">
    <source>
        <dbReference type="ARBA" id="ARBA00023136"/>
    </source>
</evidence>
<dbReference type="EC" id="2.7.13.3" evidence="3"/>
<dbReference type="CDD" id="cd00082">
    <property type="entry name" value="HisKA"/>
    <property type="match status" value="1"/>
</dbReference>
<dbReference type="InterPro" id="IPR003660">
    <property type="entry name" value="HAMP_dom"/>
</dbReference>
<dbReference type="GO" id="GO:0005524">
    <property type="term" value="F:ATP binding"/>
    <property type="evidence" value="ECO:0007669"/>
    <property type="project" value="UniProtKB-KW"/>
</dbReference>
<dbReference type="PROSITE" id="PS50885">
    <property type="entry name" value="HAMP"/>
    <property type="match status" value="1"/>
</dbReference>
<dbReference type="PANTHER" id="PTHR43065:SF10">
    <property type="entry name" value="PEROXIDE STRESS-ACTIVATED HISTIDINE KINASE MAK3"/>
    <property type="match status" value="1"/>
</dbReference>
<evidence type="ECO:0000313" key="19">
    <source>
        <dbReference type="Proteomes" id="UP000022141"/>
    </source>
</evidence>
<keyword evidence="7 15" id="KW-0812">Transmembrane</keyword>
<dbReference type="InterPro" id="IPR036097">
    <property type="entry name" value="HisK_dim/P_sf"/>
</dbReference>